<feature type="region of interest" description="Disordered" evidence="2">
    <location>
        <begin position="961"/>
        <end position="1042"/>
    </location>
</feature>
<feature type="region of interest" description="Disordered" evidence="2">
    <location>
        <begin position="1"/>
        <end position="25"/>
    </location>
</feature>
<dbReference type="SUPFAM" id="SSF47576">
    <property type="entry name" value="Calponin-homology domain, CH-domain"/>
    <property type="match status" value="1"/>
</dbReference>
<dbReference type="PANTHER" id="PTHR23167">
    <property type="entry name" value="CALPONIN HOMOLOGY DOMAIN-CONTAINING PROTEIN DDB_G0272472-RELATED"/>
    <property type="match status" value="1"/>
</dbReference>
<dbReference type="PROSITE" id="PS50021">
    <property type="entry name" value="CH"/>
    <property type="match status" value="1"/>
</dbReference>
<feature type="region of interest" description="Disordered" evidence="2">
    <location>
        <begin position="1902"/>
        <end position="1946"/>
    </location>
</feature>
<proteinExistence type="predicted"/>
<dbReference type="InterPro" id="IPR050540">
    <property type="entry name" value="F-actin_Monoox_Mical"/>
</dbReference>
<feature type="compositionally biased region" description="Pro residues" evidence="2">
    <location>
        <begin position="153"/>
        <end position="163"/>
    </location>
</feature>
<dbReference type="SMART" id="SM00033">
    <property type="entry name" value="CH"/>
    <property type="match status" value="1"/>
</dbReference>
<feature type="compositionally biased region" description="Pro residues" evidence="2">
    <location>
        <begin position="1805"/>
        <end position="1827"/>
    </location>
</feature>
<dbReference type="CDD" id="cd21199">
    <property type="entry name" value="CH_CYTS"/>
    <property type="match status" value="1"/>
</dbReference>
<sequence length="2094" mass="233194">MQQKAPGVPSGLKLHQPHSSGAQVRSKGFSANFFKATFSSRSKAVPAASSTYVATETTKIGSAETKPITRNRPRTAPQSETSSKVKLKRSDPNKPPVKRPDRLNFDFKRPERPKPPFTPTPDSGGPQTPKVDPKNDLKSPKVVLQIVKKSHAPPTPSILPPSLKPKVVEQKLKLTKNINNNDVWTNYESKSLERKKPASILRGPSSQGKQESTLKGAPSVSSLDSKHHKVAPARDKSLKIFGSKEKLHKPQKKKDLGNNNALVEDPELREGLESYEDGAVRIHDYGSAEELGGSVGERGSQECVSLPVTLNAEHMSGFQEVELRPRVPSEASLASGVREIESLRRELEASAMERAQLQARVDELLERAAEAERLRAELERMKTSEAERSAAMERLADENGALRARLRGVAHSPLSDSEKRQLLLAPAPRRMHSSAPASIALAHNGEGESGEASTPEWDKHSSSSLSEVSVACLQDRILQMEEHHYSTSEELQATLAELADLQSQLADAHADMERLTDEKQVLLESLCRQTEKLEDSRTKVDTLQELLLREGVEPETLVQGDADQQLFAVIKVAQEEKRHLLAKQEQLEAQLNEAKTALEEKTKENETLNERIRSLESTVERLEGSRSQFEQEAENAREVAAARQHQVTTLTELLDAAKAKLEERQGVVEGAAELEAAATTARREAEAAAARAHALAERLAHAQRQLDRAHSDARKLHDDALVSRNNAKSTISELEFQLEQLRQEKSALQGEMKTLQDNLSELQVQVQVTSDEKLSLMSRAGEALARAADAERQLQDARARNAQLTRDRERDEAEWKQFQSDLLMTVRVANDFKTEAQRELERLVSENKIARDRIRHLEDQIHSLKGVNKSDSVDSIHNFSDDEKRLSGESIYSDSQSDSSSRDVFKNIRTRYLSRVHSVSDPPLVNESIVDQAFFKLNNVSDPKNDFEEVMPTSFMLEINNVTTDETNDDDFRKDSSDSTGEPKKTLAEVEMPPLEGKGLERQNAVDFSSEKLKRQDALDECDHAPKVSGEDDPIDLSDSDKLVSKSESSNIFKATDKTIFRRSLSGTLNGKPKSYSMENLNTNTEYKEVLKEATSIDFLGDNLNCSDLSLYTDGSDSVFSSPIQKSNDDIIKISKAVSQPNIGNSNTVTAPKRNLHSDSVVENVIPVVKAESILPFPYPDDIRPSSSVVDLIDTQSSDKPVTFDKEIENDIKKANAELKTSFRAAIQRITGGIGKRSPTNSVKDKRSPTNSIKERVYLDAEREKDKISPTNSIKERYDTDIERDKHKSSSTNIIKQSVKTDVEKEQKTSDMEEDSNIDEIIESNPKIPLEKEKPMIKDIITKAEVKNQLVPLNEAASNDSSTNPFLATGKELDSKENDPEIPIDDNVSYHLKITSFTDVTQPESSQVAVSQQTVENVNQSHAGNRLKTFLSPIKIINGGLVDRTSPIIISPVLIQPIFFKPQQQEHVEHKHDVKRATVYYNDMDQVVVGEKKQIKEPLKLPEVPKREQKPKIEMKGMYQKNTRAKQLPFLSWKTFANENIPDSKTPSPTVRSPEPVKTGVVKLTKPPGWLIDNQYYQPMQNVPFFINTNDSFTMPKIPTQTKVQENVPTSTNPFLPTIPTSRRYSEQENYYEEIGEPIFPPIMVENKNVADDDKISKKAQSATEDFPSLAREEILKVPRRVKKPKKDPNYESKTFDKPVEDSPSIVKEMAHMTKSVITLSRSPSATDTPKKSSGSIGEIVQNLEKKPPTPEPKKTPEAPLRKFSLQTQRAPSIDSNTGSWPRPKPYWKTLEHKRLSHPIRSLNDPPPPRPLPMPPRTEEPPQPPPLLTSASLQDIMATAASHRRTKGVSRQDSRLSVKSLIESIENAAKAAKQSPATTPVGEWPQQTTVAVTTTTSNMKNGLSEPAPPTNGLAASSFAGKPPAPRATRPSPISTEAAPAPPANIPDEQRALSLQQKAIESFVRRNSYGDICERKDPLNALQVKNGGSKRNALLKWCQQKTLGYNNIDITNFSSSWNDGMALCALLHSYLGESRVPYANLTPHDKRTNFSVAFAAAESVGIPTTLNIQDMIQQERPDWQQVMAYVTSIYKHFET</sequence>
<feature type="compositionally biased region" description="Polar residues" evidence="2">
    <location>
        <begin position="204"/>
        <end position="223"/>
    </location>
</feature>
<feature type="coiled-coil region" evidence="1">
    <location>
        <begin position="671"/>
        <end position="860"/>
    </location>
</feature>
<feature type="compositionally biased region" description="Basic and acidic residues" evidence="2">
    <location>
        <begin position="1744"/>
        <end position="1761"/>
    </location>
</feature>
<reference evidence="4 5" key="1">
    <citation type="submission" date="2024-06" db="EMBL/GenBank/DDBJ databases">
        <title>A chromosome-level genome assembly of beet webworm, Loxostege sticticalis.</title>
        <authorList>
            <person name="Zhang Y."/>
        </authorList>
    </citation>
    <scope>NUCLEOTIDE SEQUENCE [LARGE SCALE GENOMIC DNA]</scope>
    <source>
        <strain evidence="4">AQ026</strain>
        <tissue evidence="4">Whole body</tissue>
    </source>
</reference>
<dbReference type="Proteomes" id="UP001549920">
    <property type="component" value="Unassembled WGS sequence"/>
</dbReference>
<dbReference type="InterPro" id="IPR001715">
    <property type="entry name" value="CH_dom"/>
</dbReference>
<gene>
    <name evidence="4" type="ORF">ABMA27_008625</name>
</gene>
<feature type="coiled-coil region" evidence="1">
    <location>
        <begin position="491"/>
        <end position="525"/>
    </location>
</feature>
<feature type="compositionally biased region" description="Polar residues" evidence="2">
    <location>
        <begin position="1717"/>
        <end position="1736"/>
    </location>
</feature>
<name>A0ABR3HC10_LOXSC</name>
<evidence type="ECO:0000256" key="2">
    <source>
        <dbReference type="SAM" id="MobiDB-lite"/>
    </source>
</evidence>
<evidence type="ECO:0000256" key="1">
    <source>
        <dbReference type="SAM" id="Coils"/>
    </source>
</evidence>
<keyword evidence="1" id="KW-0175">Coiled coil</keyword>
<evidence type="ECO:0000259" key="3">
    <source>
        <dbReference type="PROSITE" id="PS50021"/>
    </source>
</evidence>
<protein>
    <recommendedName>
        <fullName evidence="3">Calponin-homology (CH) domain-containing protein</fullName>
    </recommendedName>
</protein>
<feature type="region of interest" description="Disordered" evidence="2">
    <location>
        <begin position="1678"/>
        <end position="1704"/>
    </location>
</feature>
<feature type="compositionally biased region" description="Basic and acidic residues" evidence="2">
    <location>
        <begin position="88"/>
        <end position="114"/>
    </location>
</feature>
<feature type="compositionally biased region" description="Basic and acidic residues" evidence="2">
    <location>
        <begin position="232"/>
        <end position="245"/>
    </location>
</feature>
<feature type="compositionally biased region" description="Basic and acidic residues" evidence="2">
    <location>
        <begin position="970"/>
        <end position="988"/>
    </location>
</feature>
<feature type="region of interest" description="Disordered" evidence="2">
    <location>
        <begin position="1717"/>
        <end position="1829"/>
    </location>
</feature>
<keyword evidence="5" id="KW-1185">Reference proteome</keyword>
<organism evidence="4 5">
    <name type="scientific">Loxostege sticticalis</name>
    <name type="common">Beet webworm moth</name>
    <dbReference type="NCBI Taxonomy" id="481309"/>
    <lineage>
        <taxon>Eukaryota</taxon>
        <taxon>Metazoa</taxon>
        <taxon>Ecdysozoa</taxon>
        <taxon>Arthropoda</taxon>
        <taxon>Hexapoda</taxon>
        <taxon>Insecta</taxon>
        <taxon>Pterygota</taxon>
        <taxon>Neoptera</taxon>
        <taxon>Endopterygota</taxon>
        <taxon>Lepidoptera</taxon>
        <taxon>Glossata</taxon>
        <taxon>Ditrysia</taxon>
        <taxon>Pyraloidea</taxon>
        <taxon>Crambidae</taxon>
        <taxon>Pyraustinae</taxon>
        <taxon>Loxostege</taxon>
    </lineage>
</organism>
<dbReference type="PANTHER" id="PTHR23167:SF69">
    <property type="entry name" value="FI18193P1"/>
    <property type="match status" value="1"/>
</dbReference>
<feature type="compositionally biased region" description="Polar residues" evidence="2">
    <location>
        <begin position="38"/>
        <end position="60"/>
    </location>
</feature>
<feature type="compositionally biased region" description="Basic and acidic residues" evidence="2">
    <location>
        <begin position="1009"/>
        <end position="1030"/>
    </location>
</feature>
<comment type="caution">
    <text evidence="4">The sequence shown here is derived from an EMBL/GenBank/DDBJ whole genome shotgun (WGS) entry which is preliminary data.</text>
</comment>
<feature type="domain" description="Calponin-homology (CH)" evidence="3">
    <location>
        <begin position="1987"/>
        <end position="2093"/>
    </location>
</feature>
<feature type="coiled-coil region" evidence="1">
    <location>
        <begin position="570"/>
        <end position="639"/>
    </location>
</feature>
<dbReference type="Pfam" id="PF00307">
    <property type="entry name" value="CH"/>
    <property type="match status" value="1"/>
</dbReference>
<evidence type="ECO:0000313" key="4">
    <source>
        <dbReference type="EMBL" id="KAL0867953.1"/>
    </source>
</evidence>
<feature type="region of interest" description="Disordered" evidence="2">
    <location>
        <begin position="38"/>
        <end position="267"/>
    </location>
</feature>
<dbReference type="Gene3D" id="1.10.418.10">
    <property type="entry name" value="Calponin-like domain"/>
    <property type="match status" value="1"/>
</dbReference>
<dbReference type="EMBL" id="JBEUOH010000022">
    <property type="protein sequence ID" value="KAL0867953.1"/>
    <property type="molecule type" value="Genomic_DNA"/>
</dbReference>
<evidence type="ECO:0000313" key="5">
    <source>
        <dbReference type="Proteomes" id="UP001549920"/>
    </source>
</evidence>
<dbReference type="InterPro" id="IPR036872">
    <property type="entry name" value="CH_dom_sf"/>
</dbReference>
<feature type="compositionally biased region" description="Polar residues" evidence="2">
    <location>
        <begin position="176"/>
        <end position="189"/>
    </location>
</feature>
<feature type="compositionally biased region" description="Polar residues" evidence="2">
    <location>
        <begin position="1765"/>
        <end position="1780"/>
    </location>
</feature>
<accession>A0ABR3HC10</accession>
<feature type="coiled-coil region" evidence="1">
    <location>
        <begin position="340"/>
        <end position="388"/>
    </location>
</feature>
<feature type="compositionally biased region" description="Basic and acidic residues" evidence="2">
    <location>
        <begin position="1687"/>
        <end position="1701"/>
    </location>
</feature>